<evidence type="ECO:0000256" key="1">
    <source>
        <dbReference type="SAM" id="MobiDB-lite"/>
    </source>
</evidence>
<dbReference type="AlphaFoldDB" id="A0AA40GHJ7"/>
<dbReference type="EMBL" id="JAHYIQ010000001">
    <property type="protein sequence ID" value="KAK1137380.1"/>
    <property type="molecule type" value="Genomic_DNA"/>
</dbReference>
<evidence type="ECO:0000313" key="3">
    <source>
        <dbReference type="Proteomes" id="UP001177670"/>
    </source>
</evidence>
<gene>
    <name evidence="2" type="ORF">K0M31_001892</name>
</gene>
<feature type="compositionally biased region" description="Polar residues" evidence="1">
    <location>
        <begin position="1"/>
        <end position="10"/>
    </location>
</feature>
<sequence length="53" mass="5807">MEDSGEPSSMQDEEGKWLRTSRHLGEDFLSLQGQTFSMAAAGPQFSLCPSNKS</sequence>
<keyword evidence="3" id="KW-1185">Reference proteome</keyword>
<feature type="region of interest" description="Disordered" evidence="1">
    <location>
        <begin position="1"/>
        <end position="21"/>
    </location>
</feature>
<name>A0AA40GHJ7_9HYME</name>
<accession>A0AA40GHJ7</accession>
<proteinExistence type="predicted"/>
<organism evidence="2 3">
    <name type="scientific">Melipona bicolor</name>
    <dbReference type="NCBI Taxonomy" id="60889"/>
    <lineage>
        <taxon>Eukaryota</taxon>
        <taxon>Metazoa</taxon>
        <taxon>Ecdysozoa</taxon>
        <taxon>Arthropoda</taxon>
        <taxon>Hexapoda</taxon>
        <taxon>Insecta</taxon>
        <taxon>Pterygota</taxon>
        <taxon>Neoptera</taxon>
        <taxon>Endopterygota</taxon>
        <taxon>Hymenoptera</taxon>
        <taxon>Apocrita</taxon>
        <taxon>Aculeata</taxon>
        <taxon>Apoidea</taxon>
        <taxon>Anthophila</taxon>
        <taxon>Apidae</taxon>
        <taxon>Melipona</taxon>
    </lineage>
</organism>
<evidence type="ECO:0000313" key="2">
    <source>
        <dbReference type="EMBL" id="KAK1137380.1"/>
    </source>
</evidence>
<comment type="caution">
    <text evidence="2">The sequence shown here is derived from an EMBL/GenBank/DDBJ whole genome shotgun (WGS) entry which is preliminary data.</text>
</comment>
<dbReference type="Proteomes" id="UP001177670">
    <property type="component" value="Unassembled WGS sequence"/>
</dbReference>
<reference evidence="2" key="1">
    <citation type="submission" date="2021-10" db="EMBL/GenBank/DDBJ databases">
        <title>Melipona bicolor Genome sequencing and assembly.</title>
        <authorList>
            <person name="Araujo N.S."/>
            <person name="Arias M.C."/>
        </authorList>
    </citation>
    <scope>NUCLEOTIDE SEQUENCE</scope>
    <source>
        <strain evidence="2">USP_2M_L1-L4_2017</strain>
        <tissue evidence="2">Whole body</tissue>
    </source>
</reference>
<protein>
    <submittedName>
        <fullName evidence="2">Uncharacterized protein</fullName>
    </submittedName>
</protein>